<evidence type="ECO:0000256" key="1">
    <source>
        <dbReference type="ARBA" id="ARBA00009684"/>
    </source>
</evidence>
<protein>
    <recommendedName>
        <fullName evidence="3 9">4-diphosphocytidyl-2-C-methyl-D-erythritol kinase</fullName>
        <shortName evidence="9">CMK</shortName>
        <ecNumber evidence="2 9">2.7.1.148</ecNumber>
    </recommendedName>
    <alternativeName>
        <fullName evidence="8 9">4-(cytidine-5'-diphospho)-2-C-methyl-D-erythritol kinase</fullName>
    </alternativeName>
</protein>
<dbReference type="Gene3D" id="3.30.230.10">
    <property type="match status" value="1"/>
</dbReference>
<evidence type="ECO:0000259" key="10">
    <source>
        <dbReference type="Pfam" id="PF00288"/>
    </source>
</evidence>
<feature type="domain" description="GHMP kinase C-terminal" evidence="11">
    <location>
        <begin position="204"/>
        <end position="274"/>
    </location>
</feature>
<evidence type="ECO:0000313" key="13">
    <source>
        <dbReference type="Proteomes" id="UP001597267"/>
    </source>
</evidence>
<dbReference type="GO" id="GO:0050515">
    <property type="term" value="F:4-(cytidine 5'-diphospho)-2-C-methyl-D-erythritol kinase activity"/>
    <property type="evidence" value="ECO:0007669"/>
    <property type="project" value="UniProtKB-EC"/>
</dbReference>
<dbReference type="PIRSF" id="PIRSF010376">
    <property type="entry name" value="IspE"/>
    <property type="match status" value="1"/>
</dbReference>
<dbReference type="InterPro" id="IPR014721">
    <property type="entry name" value="Ribsml_uS5_D2-typ_fold_subgr"/>
</dbReference>
<dbReference type="RefSeq" id="WP_125714647.1">
    <property type="nucleotide sequence ID" value="NZ_JBHTOP010000001.1"/>
</dbReference>
<evidence type="ECO:0000259" key="11">
    <source>
        <dbReference type="Pfam" id="PF08544"/>
    </source>
</evidence>
<comment type="pathway">
    <text evidence="9">Isoprenoid biosynthesis; isopentenyl diphosphate biosynthesis via DXP pathway; isopentenyl diphosphate from 1-deoxy-D-xylulose 5-phosphate: step 3/6.</text>
</comment>
<keyword evidence="5 9" id="KW-0547">Nucleotide-binding</keyword>
<dbReference type="EC" id="2.7.1.148" evidence="2 9"/>
<comment type="catalytic activity">
    <reaction evidence="9">
        <text>4-CDP-2-C-methyl-D-erythritol + ATP = 4-CDP-2-C-methyl-D-erythritol 2-phosphate + ADP + H(+)</text>
        <dbReference type="Rhea" id="RHEA:18437"/>
        <dbReference type="ChEBI" id="CHEBI:15378"/>
        <dbReference type="ChEBI" id="CHEBI:30616"/>
        <dbReference type="ChEBI" id="CHEBI:57823"/>
        <dbReference type="ChEBI" id="CHEBI:57919"/>
        <dbReference type="ChEBI" id="CHEBI:456216"/>
        <dbReference type="EC" id="2.7.1.148"/>
    </reaction>
</comment>
<dbReference type="SUPFAM" id="SSF55060">
    <property type="entry name" value="GHMP Kinase, C-terminal domain"/>
    <property type="match status" value="1"/>
</dbReference>
<feature type="domain" description="GHMP kinase N-terminal" evidence="10">
    <location>
        <begin position="66"/>
        <end position="141"/>
    </location>
</feature>
<gene>
    <name evidence="9 12" type="primary">ispE</name>
    <name evidence="12" type="ORF">ACFQ5M_00375</name>
</gene>
<dbReference type="PANTHER" id="PTHR43527">
    <property type="entry name" value="4-DIPHOSPHOCYTIDYL-2-C-METHYL-D-ERYTHRITOL KINASE, CHLOROPLASTIC"/>
    <property type="match status" value="1"/>
</dbReference>
<keyword evidence="4 9" id="KW-0808">Transferase</keyword>
<evidence type="ECO:0000256" key="9">
    <source>
        <dbReference type="HAMAP-Rule" id="MF_00061"/>
    </source>
</evidence>
<sequence length="292" mass="32962">MAEVYMAPAKLNLAVNILGQYPNREFQWDTITTSLNLFDYVHLNLRTDNRITFKTNMSFVPEDQRNLAFKAALLLQRNYQVHQGVDIYIEKNIPVSAGLGGGSSDAAAILRGLNKLWQLQLTRQELLELGVTLDEDVPYCIISRLSRVQERGQLVTPLQTKTHLYFIVVKPDFSVSTKKISEQIKPDQLKRRPDIQRVQNGLLTNNYPEIIAGMGNVIETVTAQKHSEIDHLKTKLIQFGADGAAMSGSGPTVFGLCHSQSRAHHVLNSMRGFCRQVYLLQSYTLNHDEIIL</sequence>
<comment type="caution">
    <text evidence="12">The sequence shown here is derived from an EMBL/GenBank/DDBJ whole genome shotgun (WGS) entry which is preliminary data.</text>
</comment>
<evidence type="ECO:0000256" key="8">
    <source>
        <dbReference type="ARBA" id="ARBA00032554"/>
    </source>
</evidence>
<reference evidence="13" key="1">
    <citation type="journal article" date="2019" name="Int. J. Syst. Evol. Microbiol.">
        <title>The Global Catalogue of Microorganisms (GCM) 10K type strain sequencing project: providing services to taxonomists for standard genome sequencing and annotation.</title>
        <authorList>
            <consortium name="The Broad Institute Genomics Platform"/>
            <consortium name="The Broad Institute Genome Sequencing Center for Infectious Disease"/>
            <person name="Wu L."/>
            <person name="Ma J."/>
        </authorList>
    </citation>
    <scope>NUCLEOTIDE SEQUENCE [LARGE SCALE GENOMIC DNA]</scope>
    <source>
        <strain evidence="13">CCM 8896</strain>
    </source>
</reference>
<keyword evidence="7 9" id="KW-0067">ATP-binding</keyword>
<evidence type="ECO:0000313" key="12">
    <source>
        <dbReference type="EMBL" id="MFD1670545.1"/>
    </source>
</evidence>
<evidence type="ECO:0000256" key="2">
    <source>
        <dbReference type="ARBA" id="ARBA00012052"/>
    </source>
</evidence>
<evidence type="ECO:0000256" key="4">
    <source>
        <dbReference type="ARBA" id="ARBA00022679"/>
    </source>
</evidence>
<evidence type="ECO:0000256" key="3">
    <source>
        <dbReference type="ARBA" id="ARBA00017473"/>
    </source>
</evidence>
<name>A0ABW4J3M9_9LACO</name>
<accession>A0ABW4J3M9</accession>
<comment type="function">
    <text evidence="9">Catalyzes the phosphorylation of the position 2 hydroxy group of 4-diphosphocytidyl-2C-methyl-D-erythritol.</text>
</comment>
<keyword evidence="6 9" id="KW-0418">Kinase</keyword>
<feature type="binding site" evidence="9">
    <location>
        <begin position="94"/>
        <end position="104"/>
    </location>
    <ligand>
        <name>ATP</name>
        <dbReference type="ChEBI" id="CHEBI:30616"/>
    </ligand>
</feature>
<dbReference type="Proteomes" id="UP001597267">
    <property type="component" value="Unassembled WGS sequence"/>
</dbReference>
<dbReference type="PANTHER" id="PTHR43527:SF2">
    <property type="entry name" value="4-DIPHOSPHOCYTIDYL-2-C-METHYL-D-ERYTHRITOL KINASE, CHLOROPLASTIC"/>
    <property type="match status" value="1"/>
</dbReference>
<keyword evidence="13" id="KW-1185">Reference proteome</keyword>
<evidence type="ECO:0000256" key="7">
    <source>
        <dbReference type="ARBA" id="ARBA00022840"/>
    </source>
</evidence>
<dbReference type="HAMAP" id="MF_00061">
    <property type="entry name" value="IspE"/>
    <property type="match status" value="1"/>
</dbReference>
<dbReference type="PRINTS" id="PR00958">
    <property type="entry name" value="HOMSERKINASE"/>
</dbReference>
<dbReference type="Gene3D" id="3.30.70.890">
    <property type="entry name" value="GHMP kinase, C-terminal domain"/>
    <property type="match status" value="1"/>
</dbReference>
<evidence type="ECO:0000256" key="6">
    <source>
        <dbReference type="ARBA" id="ARBA00022777"/>
    </source>
</evidence>
<dbReference type="InterPro" id="IPR020568">
    <property type="entry name" value="Ribosomal_Su5_D2-typ_SF"/>
</dbReference>
<organism evidence="12 13">
    <name type="scientific">Agrilactobacillus yilanensis</name>
    <dbReference type="NCBI Taxonomy" id="2485997"/>
    <lineage>
        <taxon>Bacteria</taxon>
        <taxon>Bacillati</taxon>
        <taxon>Bacillota</taxon>
        <taxon>Bacilli</taxon>
        <taxon>Lactobacillales</taxon>
        <taxon>Lactobacillaceae</taxon>
        <taxon>Agrilactobacillus</taxon>
    </lineage>
</organism>
<dbReference type="NCBIfam" id="TIGR00154">
    <property type="entry name" value="ispE"/>
    <property type="match status" value="1"/>
</dbReference>
<feature type="active site" evidence="9">
    <location>
        <position position="136"/>
    </location>
</feature>
<dbReference type="SUPFAM" id="SSF54211">
    <property type="entry name" value="Ribosomal protein S5 domain 2-like"/>
    <property type="match status" value="1"/>
</dbReference>
<keyword evidence="9" id="KW-0414">Isoprene biosynthesis</keyword>
<dbReference type="InterPro" id="IPR004424">
    <property type="entry name" value="IspE"/>
</dbReference>
<proteinExistence type="inferred from homology"/>
<dbReference type="EMBL" id="JBHTOP010000001">
    <property type="protein sequence ID" value="MFD1670545.1"/>
    <property type="molecule type" value="Genomic_DNA"/>
</dbReference>
<dbReference type="InterPro" id="IPR006204">
    <property type="entry name" value="GHMP_kinase_N_dom"/>
</dbReference>
<feature type="active site" evidence="9">
    <location>
        <position position="10"/>
    </location>
</feature>
<dbReference type="Pfam" id="PF08544">
    <property type="entry name" value="GHMP_kinases_C"/>
    <property type="match status" value="1"/>
</dbReference>
<dbReference type="InterPro" id="IPR013750">
    <property type="entry name" value="GHMP_kinase_C_dom"/>
</dbReference>
<dbReference type="Pfam" id="PF00288">
    <property type="entry name" value="GHMP_kinases_N"/>
    <property type="match status" value="1"/>
</dbReference>
<comment type="similarity">
    <text evidence="1 9">Belongs to the GHMP kinase family. IspE subfamily.</text>
</comment>
<dbReference type="InterPro" id="IPR036554">
    <property type="entry name" value="GHMP_kinase_C_sf"/>
</dbReference>
<evidence type="ECO:0000256" key="5">
    <source>
        <dbReference type="ARBA" id="ARBA00022741"/>
    </source>
</evidence>